<reference evidence="2" key="1">
    <citation type="submission" date="2021-03" db="EMBL/GenBank/DDBJ databases">
        <authorList>
            <person name="Sun Q."/>
        </authorList>
    </citation>
    <scope>NUCLEOTIDE SEQUENCE</scope>
    <source>
        <strain evidence="2">CCM 8862</strain>
    </source>
</reference>
<protein>
    <submittedName>
        <fullName evidence="2">Uncharacterized protein</fullName>
    </submittedName>
</protein>
<dbReference type="EMBL" id="JAFLEQ010000014">
    <property type="protein sequence ID" value="MBN9644510.1"/>
    <property type="molecule type" value="Genomic_DNA"/>
</dbReference>
<sequence>MTSQTTDGAHRQAIDRWLTTFVYRVIIDGDAPDSAVRQKRNELEKQLLAAGVDPFGPDWDSPEQAAERFLADPESAAGGSTVSAKGVLSAWLLQLSVLTVIAGLYVWLSHGWSILLTSRGLILSAGVAVLVLLLFYAVEAVKTGRITRGVALVAAMIGGCAATGWLTTSTTPAPLGVITCGMILVLGVAFGALGLWMVDAEANNLWGDTAADGTTDDIPEDPAAWFGRLRGLLIARYGYSRSQANATIGQLVDHVTEAATNPKEEYGDPAVMAHSLAGGHKRSVTDDKWQLAWYVLFTVIAGSWTASFLQNNDPAHLVFGVVSAVLTIVTLGLAINQIRVIRKRVHSEDPTTTV</sequence>
<dbReference type="Proteomes" id="UP000664332">
    <property type="component" value="Unassembled WGS sequence"/>
</dbReference>
<dbReference type="AlphaFoldDB" id="A0A939IXI7"/>
<feature type="transmembrane region" description="Helical" evidence="1">
    <location>
        <begin position="291"/>
        <end position="309"/>
    </location>
</feature>
<proteinExistence type="predicted"/>
<organism evidence="2 3">
    <name type="scientific">Corynebacterium mendelii</name>
    <dbReference type="NCBI Taxonomy" id="2765362"/>
    <lineage>
        <taxon>Bacteria</taxon>
        <taxon>Bacillati</taxon>
        <taxon>Actinomycetota</taxon>
        <taxon>Actinomycetes</taxon>
        <taxon>Mycobacteriales</taxon>
        <taxon>Corynebacteriaceae</taxon>
        <taxon>Corynebacterium</taxon>
    </lineage>
</organism>
<feature type="transmembrane region" description="Helical" evidence="1">
    <location>
        <begin position="315"/>
        <end position="335"/>
    </location>
</feature>
<feature type="transmembrane region" description="Helical" evidence="1">
    <location>
        <begin position="88"/>
        <end position="108"/>
    </location>
</feature>
<accession>A0A939IXI7</accession>
<name>A0A939IXI7_9CORY</name>
<evidence type="ECO:0000313" key="3">
    <source>
        <dbReference type="Proteomes" id="UP000664332"/>
    </source>
</evidence>
<evidence type="ECO:0000313" key="2">
    <source>
        <dbReference type="EMBL" id="MBN9644510.1"/>
    </source>
</evidence>
<comment type="caution">
    <text evidence="2">The sequence shown here is derived from an EMBL/GenBank/DDBJ whole genome shotgun (WGS) entry which is preliminary data.</text>
</comment>
<feature type="transmembrane region" description="Helical" evidence="1">
    <location>
        <begin position="173"/>
        <end position="196"/>
    </location>
</feature>
<keyword evidence="3" id="KW-1185">Reference proteome</keyword>
<keyword evidence="1" id="KW-0472">Membrane</keyword>
<keyword evidence="1" id="KW-0812">Transmembrane</keyword>
<feature type="transmembrane region" description="Helical" evidence="1">
    <location>
        <begin position="150"/>
        <end position="167"/>
    </location>
</feature>
<feature type="transmembrane region" description="Helical" evidence="1">
    <location>
        <begin position="120"/>
        <end position="138"/>
    </location>
</feature>
<evidence type="ECO:0000256" key="1">
    <source>
        <dbReference type="SAM" id="Phobius"/>
    </source>
</evidence>
<gene>
    <name evidence="2" type="ORF">JZY06_07785</name>
</gene>
<keyword evidence="1" id="KW-1133">Transmembrane helix</keyword>
<dbReference type="RefSeq" id="WP_207278995.1">
    <property type="nucleotide sequence ID" value="NZ_JAFLEQ010000014.1"/>
</dbReference>